<dbReference type="OrthoDB" id="3484712at2759"/>
<dbReference type="Proteomes" id="UP001152300">
    <property type="component" value="Unassembled WGS sequence"/>
</dbReference>
<proteinExistence type="predicted"/>
<name>A0A9X0A9R9_9HELO</name>
<evidence type="ECO:0000256" key="1">
    <source>
        <dbReference type="SAM" id="MobiDB-lite"/>
    </source>
</evidence>
<feature type="region of interest" description="Disordered" evidence="1">
    <location>
        <begin position="63"/>
        <end position="84"/>
    </location>
</feature>
<reference evidence="2" key="1">
    <citation type="submission" date="2022-11" db="EMBL/GenBank/DDBJ databases">
        <title>Genome Resource of Sclerotinia nivalis Strain SnTB1, a Plant Pathogen Isolated from American Ginseng.</title>
        <authorList>
            <person name="Fan S."/>
        </authorList>
    </citation>
    <scope>NUCLEOTIDE SEQUENCE</scope>
    <source>
        <strain evidence="2">SnTB1</strain>
    </source>
</reference>
<sequence>MRVPIDNTIAQGIHRHCRQGNKNLDHGVESWMFMVKDNKVEGRIFDVNNLRKQIINAAERKVDDNAKEDKQNITSNPSISSIDGTNLTSLAAAHL</sequence>
<dbReference type="AlphaFoldDB" id="A0A9X0A9R9"/>
<accession>A0A9X0A9R9</accession>
<evidence type="ECO:0000313" key="3">
    <source>
        <dbReference type="Proteomes" id="UP001152300"/>
    </source>
</evidence>
<keyword evidence="3" id="KW-1185">Reference proteome</keyword>
<gene>
    <name evidence="2" type="ORF">OCU04_012652</name>
</gene>
<protein>
    <submittedName>
        <fullName evidence="2">Uncharacterized protein</fullName>
    </submittedName>
</protein>
<dbReference type="EMBL" id="JAPEIS010000016">
    <property type="protein sequence ID" value="KAJ8058464.1"/>
    <property type="molecule type" value="Genomic_DNA"/>
</dbReference>
<organism evidence="2 3">
    <name type="scientific">Sclerotinia nivalis</name>
    <dbReference type="NCBI Taxonomy" id="352851"/>
    <lineage>
        <taxon>Eukaryota</taxon>
        <taxon>Fungi</taxon>
        <taxon>Dikarya</taxon>
        <taxon>Ascomycota</taxon>
        <taxon>Pezizomycotina</taxon>
        <taxon>Leotiomycetes</taxon>
        <taxon>Helotiales</taxon>
        <taxon>Sclerotiniaceae</taxon>
        <taxon>Sclerotinia</taxon>
    </lineage>
</organism>
<feature type="compositionally biased region" description="Polar residues" evidence="1">
    <location>
        <begin position="72"/>
        <end position="84"/>
    </location>
</feature>
<evidence type="ECO:0000313" key="2">
    <source>
        <dbReference type="EMBL" id="KAJ8058464.1"/>
    </source>
</evidence>
<comment type="caution">
    <text evidence="2">The sequence shown here is derived from an EMBL/GenBank/DDBJ whole genome shotgun (WGS) entry which is preliminary data.</text>
</comment>